<comment type="caution">
    <text evidence="5">The sequence shown here is derived from an EMBL/GenBank/DDBJ whole genome shotgun (WGS) entry which is preliminary data.</text>
</comment>
<evidence type="ECO:0000256" key="2">
    <source>
        <dbReference type="ARBA" id="ARBA00023125"/>
    </source>
</evidence>
<dbReference type="Pfam" id="PF12833">
    <property type="entry name" value="HTH_18"/>
    <property type="match status" value="1"/>
</dbReference>
<dbReference type="InterPro" id="IPR009057">
    <property type="entry name" value="Homeodomain-like_sf"/>
</dbReference>
<dbReference type="InterPro" id="IPR050204">
    <property type="entry name" value="AraC_XylS_family_regulators"/>
</dbReference>
<dbReference type="Proteomes" id="UP000317288">
    <property type="component" value="Unassembled WGS sequence"/>
</dbReference>
<evidence type="ECO:0000313" key="5">
    <source>
        <dbReference type="EMBL" id="TVU89158.1"/>
    </source>
</evidence>
<keyword evidence="3" id="KW-0804">Transcription</keyword>
<evidence type="ECO:0000313" key="6">
    <source>
        <dbReference type="Proteomes" id="UP000317288"/>
    </source>
</evidence>
<evidence type="ECO:0000256" key="1">
    <source>
        <dbReference type="ARBA" id="ARBA00023015"/>
    </source>
</evidence>
<dbReference type="EMBL" id="VNFE01000004">
    <property type="protein sequence ID" value="TVU89158.1"/>
    <property type="molecule type" value="Genomic_DNA"/>
</dbReference>
<dbReference type="SMART" id="SM00342">
    <property type="entry name" value="HTH_ARAC"/>
    <property type="match status" value="1"/>
</dbReference>
<dbReference type="SUPFAM" id="SSF46689">
    <property type="entry name" value="Homeodomain-like"/>
    <property type="match status" value="2"/>
</dbReference>
<protein>
    <submittedName>
        <fullName evidence="5">Helix-turn-helix transcriptional regulator</fullName>
    </submittedName>
</protein>
<dbReference type="GO" id="GO:0003700">
    <property type="term" value="F:DNA-binding transcription factor activity"/>
    <property type="evidence" value="ECO:0007669"/>
    <property type="project" value="InterPro"/>
</dbReference>
<name>A0A558J676_9GAMM</name>
<dbReference type="InterPro" id="IPR018060">
    <property type="entry name" value="HTH_AraC"/>
</dbReference>
<dbReference type="PROSITE" id="PS01124">
    <property type="entry name" value="HTH_ARAC_FAMILY_2"/>
    <property type="match status" value="1"/>
</dbReference>
<accession>A0A558J676</accession>
<proteinExistence type="predicted"/>
<keyword evidence="1" id="KW-0805">Transcription regulation</keyword>
<gene>
    <name evidence="5" type="ORF">FQP89_14205</name>
</gene>
<evidence type="ECO:0000259" key="4">
    <source>
        <dbReference type="PROSITE" id="PS01124"/>
    </source>
</evidence>
<dbReference type="GO" id="GO:0043565">
    <property type="term" value="F:sequence-specific DNA binding"/>
    <property type="evidence" value="ECO:0007669"/>
    <property type="project" value="InterPro"/>
</dbReference>
<feature type="domain" description="HTH araC/xylS-type" evidence="4">
    <location>
        <begin position="128"/>
        <end position="226"/>
    </location>
</feature>
<evidence type="ECO:0000256" key="3">
    <source>
        <dbReference type="ARBA" id="ARBA00023163"/>
    </source>
</evidence>
<organism evidence="5 6">
    <name type="scientific">Vreelandella titanicae</name>
    <dbReference type="NCBI Taxonomy" id="664683"/>
    <lineage>
        <taxon>Bacteria</taxon>
        <taxon>Pseudomonadati</taxon>
        <taxon>Pseudomonadota</taxon>
        <taxon>Gammaproteobacteria</taxon>
        <taxon>Oceanospirillales</taxon>
        <taxon>Halomonadaceae</taxon>
        <taxon>Vreelandella</taxon>
    </lineage>
</organism>
<sequence>MYETVCAIKLPAFTEFFTFLLSMWAYSFNYLQHVDRKPQTITSGGNPMSSNAGLVTDAREQSRQIEVALAATLLELLTVAQSKVELDHQAAQACISRATALLAASLERDVRPKAEGAFRGKIPRWQAKRLIAYIDENIDKPIRSTDLIALTGMSSGHFFRTFKATFGQAPFVYIARRRVEHAQQMMMMTNDPLCLIALDCGLCDQSHLTRLFRQFVGTTPGQWRREYVSGSLTDPKFKAVFPSEPVIRL</sequence>
<dbReference type="PANTHER" id="PTHR46796:SF6">
    <property type="entry name" value="ARAC SUBFAMILY"/>
    <property type="match status" value="1"/>
</dbReference>
<dbReference type="PANTHER" id="PTHR46796">
    <property type="entry name" value="HTH-TYPE TRANSCRIPTIONAL ACTIVATOR RHAS-RELATED"/>
    <property type="match status" value="1"/>
</dbReference>
<dbReference type="AlphaFoldDB" id="A0A558J676"/>
<dbReference type="Gene3D" id="1.10.10.60">
    <property type="entry name" value="Homeodomain-like"/>
    <property type="match status" value="2"/>
</dbReference>
<keyword evidence="2" id="KW-0238">DNA-binding</keyword>
<reference evidence="5 6" key="1">
    <citation type="submission" date="2019-07" db="EMBL/GenBank/DDBJ databases">
        <title>Diversity of Bacteria from Kongsfjorden, Arctic.</title>
        <authorList>
            <person name="Yu Y."/>
        </authorList>
    </citation>
    <scope>NUCLEOTIDE SEQUENCE [LARGE SCALE GENOMIC DNA]</scope>
    <source>
        <strain evidence="5 6">SM1922</strain>
    </source>
</reference>